<keyword evidence="1" id="KW-1133">Transmembrane helix</keyword>
<dbReference type="RefSeq" id="WP_057767369.1">
    <property type="nucleotide sequence ID" value="NZ_CP183326.1"/>
</dbReference>
<evidence type="ECO:0000259" key="2">
    <source>
        <dbReference type="Pfam" id="PF03703"/>
    </source>
</evidence>
<evidence type="ECO:0000313" key="4">
    <source>
        <dbReference type="Proteomes" id="UP000293846"/>
    </source>
</evidence>
<sequence>MNSHIPSPQNRLSKDAVKVWIISGVIENVIGFIILAVLFYLDHLFSWKEWIGWILIGVAGISVLLAVGSFIKPFLLYKTWCYEVDEEFLQLKYGALNEKHQLIPMTKIQSVATTHGPLLRRYGLYSVSVETMASSYTIPALPKEAAVELRNQIAQFAKVKEVES</sequence>
<dbReference type="InterPro" id="IPR005182">
    <property type="entry name" value="YdbS-like_PH"/>
</dbReference>
<dbReference type="PANTHER" id="PTHR34473:SF2">
    <property type="entry name" value="UPF0699 TRANSMEMBRANE PROTEIN YDBT"/>
    <property type="match status" value="1"/>
</dbReference>
<dbReference type="Proteomes" id="UP000293846">
    <property type="component" value="Unassembled WGS sequence"/>
</dbReference>
<dbReference type="Pfam" id="PF03703">
    <property type="entry name" value="bPH_2"/>
    <property type="match status" value="1"/>
</dbReference>
<evidence type="ECO:0000256" key="1">
    <source>
        <dbReference type="SAM" id="Phobius"/>
    </source>
</evidence>
<protein>
    <recommendedName>
        <fullName evidence="2">YdbS-like PH domain-containing protein</fullName>
    </recommendedName>
</protein>
<feature type="domain" description="YdbS-like PH" evidence="2">
    <location>
        <begin position="77"/>
        <end position="153"/>
    </location>
</feature>
<dbReference type="STRING" id="1742358.GCA_001439605_00269"/>
<dbReference type="AlphaFoldDB" id="A0A4R1AYS9"/>
<keyword evidence="1" id="KW-0812">Transmembrane</keyword>
<feature type="transmembrane region" description="Helical" evidence="1">
    <location>
        <begin position="50"/>
        <end position="71"/>
    </location>
</feature>
<comment type="caution">
    <text evidence="3">The sequence shown here is derived from an EMBL/GenBank/DDBJ whole genome shotgun (WGS) entry which is preliminary data.</text>
</comment>
<feature type="transmembrane region" description="Helical" evidence="1">
    <location>
        <begin position="20"/>
        <end position="41"/>
    </location>
</feature>
<accession>A0A4R1AYS9</accession>
<dbReference type="EMBL" id="SJTH01000021">
    <property type="protein sequence ID" value="TCJ03170.1"/>
    <property type="molecule type" value="Genomic_DNA"/>
</dbReference>
<gene>
    <name evidence="3" type="ORF">E0Y62_16130</name>
</gene>
<keyword evidence="1" id="KW-0472">Membrane</keyword>
<dbReference type="OrthoDB" id="2437193at2"/>
<organism evidence="3 4">
    <name type="scientific">Cytobacillus praedii</name>
    <dbReference type="NCBI Taxonomy" id="1742358"/>
    <lineage>
        <taxon>Bacteria</taxon>
        <taxon>Bacillati</taxon>
        <taxon>Bacillota</taxon>
        <taxon>Bacilli</taxon>
        <taxon>Bacillales</taxon>
        <taxon>Bacillaceae</taxon>
        <taxon>Cytobacillus</taxon>
    </lineage>
</organism>
<reference evidence="3 4" key="1">
    <citation type="submission" date="2019-03" db="EMBL/GenBank/DDBJ databases">
        <authorList>
            <person name="Jensen L."/>
            <person name="Storgaard J."/>
            <person name="Sulaj E."/>
            <person name="Schramm A."/>
            <person name="Marshall I.P.G."/>
        </authorList>
    </citation>
    <scope>NUCLEOTIDE SEQUENCE [LARGE SCALE GENOMIC DNA]</scope>
    <source>
        <strain evidence="3 4">2017H2G3</strain>
    </source>
</reference>
<evidence type="ECO:0000313" key="3">
    <source>
        <dbReference type="EMBL" id="TCJ03170.1"/>
    </source>
</evidence>
<keyword evidence="4" id="KW-1185">Reference proteome</keyword>
<name>A0A4R1AYS9_9BACI</name>
<dbReference type="PANTHER" id="PTHR34473">
    <property type="entry name" value="UPF0699 TRANSMEMBRANE PROTEIN YDBS"/>
    <property type="match status" value="1"/>
</dbReference>
<proteinExistence type="predicted"/>